<sequence length="299" mass="32995">MNGPYEIYDSRFRDLVLLNVSLRKLSGGHLWTEGPVWFPAHQCLLFSDIPNQKIFRWMCDGTVNVFRENSNFANGNTRDAQGRLVSCQHGTRSVTRTEHDGTITVLADQFEGKRLNSPNDVVVKSDGSVWFTDPTYGIMSDYEGYKSEPEQRHHNVFRIDPATGELASVAHDFAQPNGLAFSRDETRLYVAESGCSHDDSVPSVIRVYDVVSGNRLENGRDFATINPGLPDGFRVDCHDNVWTSAADGVHCFDANGVLLGKILVPETVSNLTFGGPRGNELLITATTSVYAIHVNTAAA</sequence>
<dbReference type="GO" id="GO:0016787">
    <property type="term" value="F:hydrolase activity"/>
    <property type="evidence" value="ECO:0007669"/>
    <property type="project" value="UniProtKB-KW"/>
</dbReference>
<comment type="caution">
    <text evidence="5">The sequence shown here is derived from an EMBL/GenBank/DDBJ whole genome shotgun (WGS) entry which is preliminary data.</text>
</comment>
<keyword evidence="3" id="KW-0862">Zinc</keyword>
<dbReference type="AlphaFoldDB" id="A0A367X3V3"/>
<evidence type="ECO:0000256" key="3">
    <source>
        <dbReference type="PIRSR" id="PIRSR605511-2"/>
    </source>
</evidence>
<keyword evidence="1" id="KW-0378">Hydrolase</keyword>
<protein>
    <submittedName>
        <fullName evidence="5">Gluconolactonase</fullName>
    </submittedName>
</protein>
<reference evidence="5 6" key="1">
    <citation type="submission" date="2014-07" db="EMBL/GenBank/DDBJ databases">
        <title>Draft genome sequence of Thalassospira profundimaris S25-3-2.</title>
        <authorList>
            <person name="Lai Q."/>
            <person name="Shao Z."/>
        </authorList>
    </citation>
    <scope>NUCLEOTIDE SEQUENCE [LARGE SCALE GENOMIC DNA]</scope>
    <source>
        <strain evidence="5 6">S25-3-2</strain>
    </source>
</reference>
<dbReference type="OrthoDB" id="241638at2"/>
<evidence type="ECO:0000259" key="4">
    <source>
        <dbReference type="Pfam" id="PF08450"/>
    </source>
</evidence>
<keyword evidence="3" id="KW-0479">Metal-binding</keyword>
<accession>A0A367X3V3</accession>
<evidence type="ECO:0000313" key="6">
    <source>
        <dbReference type="Proteomes" id="UP000252517"/>
    </source>
</evidence>
<dbReference type="Gene3D" id="2.120.10.30">
    <property type="entry name" value="TolB, C-terminal domain"/>
    <property type="match status" value="1"/>
</dbReference>
<organism evidence="5 6">
    <name type="scientific">Thalassospira profundimaris</name>
    <dbReference type="NCBI Taxonomy" id="502049"/>
    <lineage>
        <taxon>Bacteria</taxon>
        <taxon>Pseudomonadati</taxon>
        <taxon>Pseudomonadota</taxon>
        <taxon>Alphaproteobacteria</taxon>
        <taxon>Rhodospirillales</taxon>
        <taxon>Thalassospiraceae</taxon>
        <taxon>Thalassospira</taxon>
    </lineage>
</organism>
<feature type="binding site" evidence="3">
    <location>
        <position position="231"/>
    </location>
    <ligand>
        <name>a divalent metal cation</name>
        <dbReference type="ChEBI" id="CHEBI:60240"/>
    </ligand>
</feature>
<feature type="binding site" evidence="3">
    <location>
        <position position="143"/>
    </location>
    <ligand>
        <name>substrate</name>
    </ligand>
</feature>
<feature type="binding site" evidence="3">
    <location>
        <position position="119"/>
    </location>
    <ligand>
        <name>substrate</name>
    </ligand>
</feature>
<dbReference type="SUPFAM" id="SSF63829">
    <property type="entry name" value="Calcium-dependent phosphotriesterase"/>
    <property type="match status" value="1"/>
</dbReference>
<evidence type="ECO:0000256" key="1">
    <source>
        <dbReference type="ARBA" id="ARBA00022801"/>
    </source>
</evidence>
<dbReference type="PANTHER" id="PTHR47572">
    <property type="entry name" value="LIPOPROTEIN-RELATED"/>
    <property type="match status" value="1"/>
</dbReference>
<dbReference type="InterPro" id="IPR051262">
    <property type="entry name" value="SMP-30/CGR1_Lactonase"/>
</dbReference>
<comment type="cofactor">
    <cofactor evidence="3">
        <name>Zn(2+)</name>
        <dbReference type="ChEBI" id="CHEBI:29105"/>
    </cofactor>
    <text evidence="3">Binds 1 divalent metal cation per subunit.</text>
</comment>
<dbReference type="GO" id="GO:0046872">
    <property type="term" value="F:metal ion binding"/>
    <property type="evidence" value="ECO:0007669"/>
    <property type="project" value="UniProtKB-KW"/>
</dbReference>
<dbReference type="PANTHER" id="PTHR47572:SF4">
    <property type="entry name" value="LACTONASE DRP35"/>
    <property type="match status" value="1"/>
</dbReference>
<dbReference type="InterPro" id="IPR005511">
    <property type="entry name" value="SMP-30"/>
</dbReference>
<name>A0A367X3V3_9PROT</name>
<dbReference type="RefSeq" id="WP_114089061.1">
    <property type="nucleotide sequence ID" value="NZ_JPWH01000011.1"/>
</dbReference>
<feature type="domain" description="SMP-30/Gluconolactonase/LRE-like region" evidence="4">
    <location>
        <begin position="31"/>
        <end position="286"/>
    </location>
</feature>
<proteinExistence type="predicted"/>
<dbReference type="Proteomes" id="UP000252517">
    <property type="component" value="Unassembled WGS sequence"/>
</dbReference>
<dbReference type="InterPro" id="IPR011042">
    <property type="entry name" value="6-blade_b-propeller_TolB-like"/>
</dbReference>
<evidence type="ECO:0000313" key="5">
    <source>
        <dbReference type="EMBL" id="RCK48353.1"/>
    </source>
</evidence>
<gene>
    <name evidence="5" type="ORF">TH25_14975</name>
</gene>
<dbReference type="STRING" id="502049.TH15_12580"/>
<feature type="binding site" evidence="3">
    <location>
        <position position="33"/>
    </location>
    <ligand>
        <name>a divalent metal cation</name>
        <dbReference type="ChEBI" id="CHEBI:60240"/>
    </ligand>
</feature>
<dbReference type="PRINTS" id="PR01790">
    <property type="entry name" value="SMP30FAMILY"/>
</dbReference>
<feature type="binding site" evidence="3">
    <location>
        <position position="177"/>
    </location>
    <ligand>
        <name>a divalent metal cation</name>
        <dbReference type="ChEBI" id="CHEBI:60240"/>
    </ligand>
</feature>
<evidence type="ECO:0000256" key="2">
    <source>
        <dbReference type="PIRSR" id="PIRSR605511-1"/>
    </source>
</evidence>
<dbReference type="InterPro" id="IPR013658">
    <property type="entry name" value="SGL"/>
</dbReference>
<feature type="active site" description="Proton donor/acceptor" evidence="2">
    <location>
        <position position="231"/>
    </location>
</feature>
<dbReference type="EMBL" id="JPWH01000011">
    <property type="protein sequence ID" value="RCK48353.1"/>
    <property type="molecule type" value="Genomic_DNA"/>
</dbReference>
<dbReference type="Pfam" id="PF08450">
    <property type="entry name" value="SGL"/>
    <property type="match status" value="1"/>
</dbReference>